<dbReference type="InterPro" id="IPR043502">
    <property type="entry name" value="DNA/RNA_pol_sf"/>
</dbReference>
<dbReference type="PANTHER" id="PTHR11439:SF515">
    <property type="entry name" value="GAG-POL POLYPROTEIN"/>
    <property type="match status" value="1"/>
</dbReference>
<evidence type="ECO:0000259" key="2">
    <source>
        <dbReference type="Pfam" id="PF07727"/>
    </source>
</evidence>
<evidence type="ECO:0000313" key="6">
    <source>
        <dbReference type="Proteomes" id="UP001374535"/>
    </source>
</evidence>
<dbReference type="InterPro" id="IPR013103">
    <property type="entry name" value="RVT_2"/>
</dbReference>
<dbReference type="Pfam" id="PF25597">
    <property type="entry name" value="SH3_retrovirus"/>
    <property type="match status" value="1"/>
</dbReference>
<feature type="compositionally biased region" description="Basic and acidic residues" evidence="1">
    <location>
        <begin position="271"/>
        <end position="292"/>
    </location>
</feature>
<dbReference type="SUPFAM" id="SSF53098">
    <property type="entry name" value="Ribonuclease H-like"/>
    <property type="match status" value="1"/>
</dbReference>
<organism evidence="5 6">
    <name type="scientific">Vigna mungo</name>
    <name type="common">Black gram</name>
    <name type="synonym">Phaseolus mungo</name>
    <dbReference type="NCBI Taxonomy" id="3915"/>
    <lineage>
        <taxon>Eukaryota</taxon>
        <taxon>Viridiplantae</taxon>
        <taxon>Streptophyta</taxon>
        <taxon>Embryophyta</taxon>
        <taxon>Tracheophyta</taxon>
        <taxon>Spermatophyta</taxon>
        <taxon>Magnoliopsida</taxon>
        <taxon>eudicotyledons</taxon>
        <taxon>Gunneridae</taxon>
        <taxon>Pentapetalae</taxon>
        <taxon>rosids</taxon>
        <taxon>fabids</taxon>
        <taxon>Fabales</taxon>
        <taxon>Fabaceae</taxon>
        <taxon>Papilionoideae</taxon>
        <taxon>50 kb inversion clade</taxon>
        <taxon>NPAAA clade</taxon>
        <taxon>indigoferoid/millettioid clade</taxon>
        <taxon>Phaseoleae</taxon>
        <taxon>Vigna</taxon>
    </lineage>
</organism>
<accession>A0AAQ3MSV0</accession>
<name>A0AAQ3MSV0_VIGMU</name>
<dbReference type="Pfam" id="PF13976">
    <property type="entry name" value="gag_pre-integrs"/>
    <property type="match status" value="1"/>
</dbReference>
<reference evidence="5 6" key="1">
    <citation type="journal article" date="2023" name="Life. Sci Alliance">
        <title>Evolutionary insights into 3D genome organization and epigenetic landscape of Vigna mungo.</title>
        <authorList>
            <person name="Junaid A."/>
            <person name="Singh B."/>
            <person name="Bhatia S."/>
        </authorList>
    </citation>
    <scope>NUCLEOTIDE SEQUENCE [LARGE SCALE GENOMIC DNA]</scope>
    <source>
        <strain evidence="5">Urdbean</strain>
    </source>
</reference>
<keyword evidence="6" id="KW-1185">Reference proteome</keyword>
<evidence type="ECO:0000313" key="5">
    <source>
        <dbReference type="EMBL" id="WVY97014.1"/>
    </source>
</evidence>
<evidence type="ECO:0000259" key="4">
    <source>
        <dbReference type="Pfam" id="PF25597"/>
    </source>
</evidence>
<evidence type="ECO:0000256" key="1">
    <source>
        <dbReference type="SAM" id="MobiDB-lite"/>
    </source>
</evidence>
<feature type="domain" description="Reverse transcriptase Ty1/copia-type" evidence="2">
    <location>
        <begin position="366"/>
        <end position="553"/>
    </location>
</feature>
<dbReference type="SUPFAM" id="SSF56672">
    <property type="entry name" value="DNA/RNA polymerases"/>
    <property type="match status" value="1"/>
</dbReference>
<gene>
    <name evidence="5" type="ORF">V8G54_029165</name>
</gene>
<evidence type="ECO:0008006" key="7">
    <source>
        <dbReference type="Google" id="ProtNLM"/>
    </source>
</evidence>
<dbReference type="InterPro" id="IPR057670">
    <property type="entry name" value="SH3_retrovirus"/>
</dbReference>
<dbReference type="InterPro" id="IPR025724">
    <property type="entry name" value="GAG-pre-integrase_dom"/>
</dbReference>
<dbReference type="Pfam" id="PF07727">
    <property type="entry name" value="RVT_2"/>
    <property type="match status" value="1"/>
</dbReference>
<dbReference type="InterPro" id="IPR012337">
    <property type="entry name" value="RNaseH-like_sf"/>
</dbReference>
<evidence type="ECO:0000259" key="3">
    <source>
        <dbReference type="Pfam" id="PF13976"/>
    </source>
</evidence>
<proteinExistence type="predicted"/>
<dbReference type="PANTHER" id="PTHR11439">
    <property type="entry name" value="GAG-POL-RELATED RETROTRANSPOSON"/>
    <property type="match status" value="1"/>
</dbReference>
<dbReference type="AlphaFoldDB" id="A0AAQ3MSV0"/>
<protein>
    <recommendedName>
        <fullName evidence="7">Retrovirus-related Pol polyprotein from transposon TNT 1-94</fullName>
    </recommendedName>
</protein>
<dbReference type="EMBL" id="CP144692">
    <property type="protein sequence ID" value="WVY97014.1"/>
    <property type="molecule type" value="Genomic_DNA"/>
</dbReference>
<dbReference type="Proteomes" id="UP001374535">
    <property type="component" value="Chromosome 9"/>
</dbReference>
<sequence length="809" mass="92654">MSMHENIIEIFDRRRRLVIKVPLAKNRTFKVNLNTVAIQCLSSTNVEEESWKWHYRFRHLNFKSLNLLSSKELVKGIPLISAPEKVCEGCAMGKQTRSRFKKTTPKRAKQPLEVVHSDVCGPFETATLGVKIFRTDGGEEFNSGDMNNFCLKGRTFHTISAYLLNRCPTKALLDCTPEEEWTGIKPSVVNLKIFGSVFFRHIPDEKRRKLADKSETYILVGYHPTGAHRLYSPKKNEIMVSRDVLVDESATFNWVDAEPSSTSESVVSSWLEDKKSEGDKEASADQNADNRRSCRTRFPSTRLAGHEVFADSEITDSGEIMLRCCNGNKPLKSKWKNAMVEELKAIKKSGTWIMMELPKHKQAIERHEVDYTDVFALVARIETVRLVVAITNIKGWEICQMDVKLAFLNDPLEEEKGEEVKVFKLNKALYGLRQALRACNARINAWLIKNDFQKCTVEFGVYVKQSDQQGTLLICLYVDDLLITSSKAEAIDEFKTKMKGDFEMTDLGSLGYFLGLEFLRTHEGMFVHQKRYIGEILKRFGMESCNSVSTPVIANIKLDLQPNDEKVDTTLFKQIVGSLRYVCNSRPDICYSAGLTSRFMGDPRQTHLSTAKHILRYLKGTIEYGLFYPKRFEGITGNLEAWSDSDWCGDQTDRRSTFGYVFKYMGSTFSWCSKKQSVVALSSCEAEYIASFETACQSAWLEIMLEELTIECCRPIQLWVDNKSAINLVKNPVSHGRSKHIETRFHYLREQVNKRKLEMMYCSTEDQTAHIFTKTLCQTHFEKLRDKLGVKDFNTFIFKKGVLSVLKCN</sequence>
<feature type="domain" description="GAG-pre-integrase" evidence="3">
    <location>
        <begin position="29"/>
        <end position="95"/>
    </location>
</feature>
<feature type="domain" description="Retroviral polymerase SH3-like" evidence="4">
    <location>
        <begin position="198"/>
        <end position="257"/>
    </location>
</feature>
<dbReference type="CDD" id="cd09272">
    <property type="entry name" value="RNase_HI_RT_Ty1"/>
    <property type="match status" value="1"/>
</dbReference>
<feature type="region of interest" description="Disordered" evidence="1">
    <location>
        <begin position="265"/>
        <end position="293"/>
    </location>
</feature>